<feature type="transmembrane region" description="Helical" evidence="1">
    <location>
        <begin position="12"/>
        <end position="31"/>
    </location>
</feature>
<keyword evidence="3" id="KW-0012">Acyltransferase</keyword>
<sequence length="334" mass="37157">MGVSTKADRYEGINGLKAYAIIGIALMHVLSNGKYELGGFVFEKLIPNFTNLVFLFMMVSGFGMCCGYYQKIIDRKISVEEFYSKRYIKIWSYFALLCALDFVISPSKNSLYEVFANLTLCQGLLPNANISVIGVSWTLAVIFVFYMLFPFFCFLIGNKKRAWGVAAAALVFNYLCGSYFNAGRTNIVYDAIYFIAGGLIFLYRKELAEFAVKSKVIAGAILLIATVAYFAVGGNTLTMLFFCVAALVYTLGCNREGGLVNPVAKFLGGICFEIYLCHMVIYRVLEKFHLVHLFGNGLLAYIFTAVAVICGAVVFSVCAKWFLNKIETLIVNRS</sequence>
<dbReference type="PANTHER" id="PTHR23028">
    <property type="entry name" value="ACETYLTRANSFERASE"/>
    <property type="match status" value="1"/>
</dbReference>
<organism evidence="3 4">
    <name type="scientific">Agathobacter rectalis</name>
    <dbReference type="NCBI Taxonomy" id="39491"/>
    <lineage>
        <taxon>Bacteria</taxon>
        <taxon>Bacillati</taxon>
        <taxon>Bacillota</taxon>
        <taxon>Clostridia</taxon>
        <taxon>Lachnospirales</taxon>
        <taxon>Lachnospiraceae</taxon>
        <taxon>Agathobacter</taxon>
    </lineage>
</organism>
<dbReference type="InterPro" id="IPR050879">
    <property type="entry name" value="Acyltransferase_3"/>
</dbReference>
<feature type="transmembrane region" description="Helical" evidence="1">
    <location>
        <begin position="51"/>
        <end position="69"/>
    </location>
</feature>
<feature type="domain" description="Acyltransferase 3" evidence="2">
    <location>
        <begin position="11"/>
        <end position="316"/>
    </location>
</feature>
<dbReference type="GO" id="GO:0016747">
    <property type="term" value="F:acyltransferase activity, transferring groups other than amino-acyl groups"/>
    <property type="evidence" value="ECO:0007669"/>
    <property type="project" value="InterPro"/>
</dbReference>
<reference evidence="3 4" key="1">
    <citation type="submission" date="2018-08" db="EMBL/GenBank/DDBJ databases">
        <title>A genome reference for cultivated species of the human gut microbiota.</title>
        <authorList>
            <person name="Zou Y."/>
            <person name="Xue W."/>
            <person name="Luo G."/>
        </authorList>
    </citation>
    <scope>NUCLEOTIDE SEQUENCE [LARGE SCALE GENOMIC DNA]</scope>
    <source>
        <strain evidence="3 4">AM42-17AT</strain>
    </source>
</reference>
<evidence type="ECO:0000259" key="2">
    <source>
        <dbReference type="Pfam" id="PF01757"/>
    </source>
</evidence>
<keyword evidence="1" id="KW-1133">Transmembrane helix</keyword>
<dbReference type="EMBL" id="QSFZ01000002">
    <property type="protein sequence ID" value="RHA93865.1"/>
    <property type="molecule type" value="Genomic_DNA"/>
</dbReference>
<keyword evidence="1" id="KW-0812">Transmembrane</keyword>
<gene>
    <name evidence="3" type="ORF">DW912_02260</name>
</gene>
<dbReference type="InterPro" id="IPR002656">
    <property type="entry name" value="Acyl_transf_3_dom"/>
</dbReference>
<keyword evidence="1" id="KW-0472">Membrane</keyword>
<feature type="transmembrane region" description="Helical" evidence="1">
    <location>
        <begin position="216"/>
        <end position="232"/>
    </location>
</feature>
<feature type="transmembrane region" description="Helical" evidence="1">
    <location>
        <begin position="186"/>
        <end position="204"/>
    </location>
</feature>
<accession>A0A413U7F3</accession>
<feature type="transmembrane region" description="Helical" evidence="1">
    <location>
        <begin position="90"/>
        <end position="108"/>
    </location>
</feature>
<comment type="caution">
    <text evidence="3">The sequence shown here is derived from an EMBL/GenBank/DDBJ whole genome shotgun (WGS) entry which is preliminary data.</text>
</comment>
<protein>
    <submittedName>
        <fullName evidence="3">Acyltransferase</fullName>
    </submittedName>
</protein>
<feature type="transmembrane region" description="Helical" evidence="1">
    <location>
        <begin position="128"/>
        <end position="155"/>
    </location>
</feature>
<feature type="transmembrane region" description="Helical" evidence="1">
    <location>
        <begin position="266"/>
        <end position="285"/>
    </location>
</feature>
<keyword evidence="3" id="KW-0808">Transferase</keyword>
<evidence type="ECO:0000256" key="1">
    <source>
        <dbReference type="SAM" id="Phobius"/>
    </source>
</evidence>
<feature type="transmembrane region" description="Helical" evidence="1">
    <location>
        <begin position="162"/>
        <end position="180"/>
    </location>
</feature>
<dbReference type="Proteomes" id="UP000286220">
    <property type="component" value="Unassembled WGS sequence"/>
</dbReference>
<evidence type="ECO:0000313" key="3">
    <source>
        <dbReference type="EMBL" id="RHA93865.1"/>
    </source>
</evidence>
<proteinExistence type="predicted"/>
<dbReference type="Pfam" id="PF01757">
    <property type="entry name" value="Acyl_transf_3"/>
    <property type="match status" value="1"/>
</dbReference>
<feature type="transmembrane region" description="Helical" evidence="1">
    <location>
        <begin position="238"/>
        <end position="254"/>
    </location>
</feature>
<name>A0A413U7F3_9FIRM</name>
<feature type="transmembrane region" description="Helical" evidence="1">
    <location>
        <begin position="297"/>
        <end position="323"/>
    </location>
</feature>
<dbReference type="AlphaFoldDB" id="A0A413U7F3"/>
<evidence type="ECO:0000313" key="4">
    <source>
        <dbReference type="Proteomes" id="UP000286220"/>
    </source>
</evidence>